<gene>
    <name evidence="11" type="ORF">CWE08_06930</name>
</gene>
<comment type="similarity">
    <text evidence="9">Belongs to the Bfd family.</text>
</comment>
<evidence type="ECO:0000256" key="7">
    <source>
        <dbReference type="ARBA" id="ARBA00034078"/>
    </source>
</evidence>
<evidence type="ECO:0000256" key="9">
    <source>
        <dbReference type="ARBA" id="ARBA00046332"/>
    </source>
</evidence>
<organism evidence="11 12">
    <name type="scientific">Aliidiomarina iranensis</name>
    <dbReference type="NCBI Taxonomy" id="1434071"/>
    <lineage>
        <taxon>Bacteria</taxon>
        <taxon>Pseudomonadati</taxon>
        <taxon>Pseudomonadota</taxon>
        <taxon>Gammaproteobacteria</taxon>
        <taxon>Alteromonadales</taxon>
        <taxon>Idiomarinaceae</taxon>
        <taxon>Aliidiomarina</taxon>
    </lineage>
</organism>
<feature type="domain" description="BFD-like [2Fe-2S]-binding" evidence="10">
    <location>
        <begin position="2"/>
        <end position="51"/>
    </location>
</feature>
<keyword evidence="3" id="KW-0479">Metal-binding</keyword>
<dbReference type="GO" id="GO:0046872">
    <property type="term" value="F:metal ion binding"/>
    <property type="evidence" value="ECO:0007669"/>
    <property type="project" value="UniProtKB-KW"/>
</dbReference>
<evidence type="ECO:0000256" key="3">
    <source>
        <dbReference type="ARBA" id="ARBA00022723"/>
    </source>
</evidence>
<evidence type="ECO:0000256" key="4">
    <source>
        <dbReference type="ARBA" id="ARBA00022982"/>
    </source>
</evidence>
<sequence length="103" mass="10967">MYVCLCKGITDKQIVKAVENGAVSVRELRKQFGLGNQCGKCTCMARGVLNEALENTSVAATPAQKPEIFIPGKTANAATNATHNAIHNAAHNVTQSYFTLTSN</sequence>
<evidence type="ECO:0000256" key="6">
    <source>
        <dbReference type="ARBA" id="ARBA00023014"/>
    </source>
</evidence>
<proteinExistence type="inferred from homology"/>
<accession>A0A432VW48</accession>
<dbReference type="InterPro" id="IPR007419">
    <property type="entry name" value="BFD-like_2Fe2S-bd_dom"/>
</dbReference>
<reference evidence="12" key="1">
    <citation type="journal article" date="2018" name="Front. Microbiol.">
        <title>Genome-Based Analysis Reveals the Taxonomy and Diversity of the Family Idiomarinaceae.</title>
        <authorList>
            <person name="Liu Y."/>
            <person name="Lai Q."/>
            <person name="Shao Z."/>
        </authorList>
    </citation>
    <scope>NUCLEOTIDE SEQUENCE [LARGE SCALE GENOMIC DNA]</scope>
    <source>
        <strain evidence="12">GBPy7</strain>
    </source>
</reference>
<evidence type="ECO:0000256" key="8">
    <source>
        <dbReference type="ARBA" id="ARBA00039386"/>
    </source>
</evidence>
<dbReference type="CDD" id="cd19945">
    <property type="entry name" value="Fer2_BFD"/>
    <property type="match status" value="1"/>
</dbReference>
<evidence type="ECO:0000256" key="5">
    <source>
        <dbReference type="ARBA" id="ARBA00023004"/>
    </source>
</evidence>
<dbReference type="EMBL" id="PIPJ01000004">
    <property type="protein sequence ID" value="RUO20829.1"/>
    <property type="molecule type" value="Genomic_DNA"/>
</dbReference>
<keyword evidence="4" id="KW-0249">Electron transport</keyword>
<keyword evidence="2" id="KW-0001">2Fe-2S</keyword>
<evidence type="ECO:0000259" key="10">
    <source>
        <dbReference type="Pfam" id="PF04324"/>
    </source>
</evidence>
<comment type="caution">
    <text evidence="11">The sequence shown here is derived from an EMBL/GenBank/DDBJ whole genome shotgun (WGS) entry which is preliminary data.</text>
</comment>
<dbReference type="PANTHER" id="PTHR37424">
    <property type="entry name" value="BACTERIOFERRITIN-ASSOCIATED FERREDOXIN"/>
    <property type="match status" value="1"/>
</dbReference>
<dbReference type="GO" id="GO:0051537">
    <property type="term" value="F:2 iron, 2 sulfur cluster binding"/>
    <property type="evidence" value="ECO:0007669"/>
    <property type="project" value="UniProtKB-KW"/>
</dbReference>
<name>A0A432VW48_9GAMM</name>
<keyword evidence="1" id="KW-0813">Transport</keyword>
<comment type="cofactor">
    <cofactor evidence="7">
        <name>[2Fe-2S] cluster</name>
        <dbReference type="ChEBI" id="CHEBI:190135"/>
    </cofactor>
</comment>
<dbReference type="Pfam" id="PF04324">
    <property type="entry name" value="Fer2_BFD"/>
    <property type="match status" value="1"/>
</dbReference>
<protein>
    <recommendedName>
        <fullName evidence="8">Bacterioferritin-associated ferredoxin</fullName>
    </recommendedName>
</protein>
<dbReference type="AlphaFoldDB" id="A0A432VW48"/>
<dbReference type="RefSeq" id="WP_126767038.1">
    <property type="nucleotide sequence ID" value="NZ_PIPJ01000004.1"/>
</dbReference>
<keyword evidence="6" id="KW-0411">Iron-sulfur</keyword>
<dbReference type="PANTHER" id="PTHR37424:SF1">
    <property type="entry name" value="BACTERIOFERRITIN-ASSOCIATED FERREDOXIN"/>
    <property type="match status" value="1"/>
</dbReference>
<evidence type="ECO:0000256" key="2">
    <source>
        <dbReference type="ARBA" id="ARBA00022714"/>
    </source>
</evidence>
<dbReference type="Proteomes" id="UP000288395">
    <property type="component" value="Unassembled WGS sequence"/>
</dbReference>
<keyword evidence="5" id="KW-0408">Iron</keyword>
<keyword evidence="12" id="KW-1185">Reference proteome</keyword>
<evidence type="ECO:0000313" key="11">
    <source>
        <dbReference type="EMBL" id="RUO20829.1"/>
    </source>
</evidence>
<dbReference type="OrthoDB" id="9815350at2"/>
<dbReference type="Gene3D" id="1.10.10.1100">
    <property type="entry name" value="BFD-like [2Fe-2S]-binding domain"/>
    <property type="match status" value="1"/>
</dbReference>
<dbReference type="InterPro" id="IPR052371">
    <property type="entry name" value="BFD-associated_ferredoxin"/>
</dbReference>
<evidence type="ECO:0000256" key="1">
    <source>
        <dbReference type="ARBA" id="ARBA00022448"/>
    </source>
</evidence>
<dbReference type="InterPro" id="IPR041854">
    <property type="entry name" value="BFD-like_2Fe2S-bd_dom_sf"/>
</dbReference>
<evidence type="ECO:0000313" key="12">
    <source>
        <dbReference type="Proteomes" id="UP000288395"/>
    </source>
</evidence>